<keyword evidence="1" id="KW-0472">Membrane</keyword>
<dbReference type="VEuPathDB" id="FungiDB:MCYG_05114"/>
<protein>
    <submittedName>
        <fullName evidence="2">Uncharacterized protein</fullName>
    </submittedName>
</protein>
<feature type="transmembrane region" description="Helical" evidence="1">
    <location>
        <begin position="102"/>
        <end position="119"/>
    </location>
</feature>
<gene>
    <name evidence="2" type="ORF">MCYG_05114</name>
</gene>
<evidence type="ECO:0000313" key="3">
    <source>
        <dbReference type="Proteomes" id="UP000002035"/>
    </source>
</evidence>
<reference evidence="3" key="1">
    <citation type="journal article" date="2012" name="MBio">
        <title>Comparative genome analysis of Trichophyton rubrum and related dermatophytes reveals candidate genes involved in infection.</title>
        <authorList>
            <person name="Martinez D.A."/>
            <person name="Oliver B.G."/>
            <person name="Graeser Y."/>
            <person name="Goldberg J.M."/>
            <person name="Li W."/>
            <person name="Martinez-Rossi N.M."/>
            <person name="Monod M."/>
            <person name="Shelest E."/>
            <person name="Barton R.C."/>
            <person name="Birch E."/>
            <person name="Brakhage A.A."/>
            <person name="Chen Z."/>
            <person name="Gurr S.J."/>
            <person name="Heiman D."/>
            <person name="Heitman J."/>
            <person name="Kosti I."/>
            <person name="Rossi A."/>
            <person name="Saif S."/>
            <person name="Samalova M."/>
            <person name="Saunders C.W."/>
            <person name="Shea T."/>
            <person name="Summerbell R.C."/>
            <person name="Xu J."/>
            <person name="Young S."/>
            <person name="Zeng Q."/>
            <person name="Birren B.W."/>
            <person name="Cuomo C.A."/>
            <person name="White T.C."/>
        </authorList>
    </citation>
    <scope>NUCLEOTIDE SEQUENCE [LARGE SCALE GENOMIC DNA]</scope>
    <source>
        <strain evidence="3">ATCC MYA-4605 / CBS 113480</strain>
    </source>
</reference>
<accession>C5FQZ2</accession>
<proteinExistence type="predicted"/>
<keyword evidence="1" id="KW-0812">Transmembrane</keyword>
<dbReference type="GeneID" id="9231001"/>
<dbReference type="AlphaFoldDB" id="C5FQZ2"/>
<organism evidence="2 3">
    <name type="scientific">Arthroderma otae (strain ATCC MYA-4605 / CBS 113480)</name>
    <name type="common">Microsporum canis</name>
    <dbReference type="NCBI Taxonomy" id="554155"/>
    <lineage>
        <taxon>Eukaryota</taxon>
        <taxon>Fungi</taxon>
        <taxon>Dikarya</taxon>
        <taxon>Ascomycota</taxon>
        <taxon>Pezizomycotina</taxon>
        <taxon>Eurotiomycetes</taxon>
        <taxon>Eurotiomycetidae</taxon>
        <taxon>Onygenales</taxon>
        <taxon>Arthrodermataceae</taxon>
        <taxon>Microsporum</taxon>
    </lineage>
</organism>
<feature type="transmembrane region" description="Helical" evidence="1">
    <location>
        <begin position="36"/>
        <end position="57"/>
    </location>
</feature>
<keyword evidence="3" id="KW-1185">Reference proteome</keyword>
<keyword evidence="1" id="KW-1133">Transmembrane helix</keyword>
<dbReference type="Proteomes" id="UP000002035">
    <property type="component" value="Unassembled WGS sequence"/>
</dbReference>
<dbReference type="RefSeq" id="XP_002845245.1">
    <property type="nucleotide sequence ID" value="XM_002845199.1"/>
</dbReference>
<name>C5FQZ2_ARTOC</name>
<evidence type="ECO:0000256" key="1">
    <source>
        <dbReference type="SAM" id="Phobius"/>
    </source>
</evidence>
<evidence type="ECO:0000313" key="2">
    <source>
        <dbReference type="EMBL" id="EEQ32295.1"/>
    </source>
</evidence>
<dbReference type="EMBL" id="DS995705">
    <property type="protein sequence ID" value="EEQ32295.1"/>
    <property type="molecule type" value="Genomic_DNA"/>
</dbReference>
<sequence length="120" mass="13453">MGGMATIGSPARVIRERKDDFSVVGFLSQRSTELSVLVELAFLILVDVVAAMMFVIAGRCTAYKPVDGWMYVVKEWRLGLSVCSTALQKKSPSFKAYEVAEALYRVIFILEVFTLLFIYL</sequence>
<dbReference type="HOGENOM" id="CLU_2049158_0_0_1"/>